<dbReference type="Proteomes" id="UP001732700">
    <property type="component" value="Chromosome 4A"/>
</dbReference>
<keyword evidence="2" id="KW-1185">Reference proteome</keyword>
<dbReference type="EnsemblPlants" id="AVESA.00010b.r2.4AG0574520.1">
    <property type="protein sequence ID" value="AVESA.00010b.r2.4AG0574520.1.CDS.1"/>
    <property type="gene ID" value="AVESA.00010b.r2.4AG0574520"/>
</dbReference>
<reference evidence="1" key="2">
    <citation type="submission" date="2025-09" db="UniProtKB">
        <authorList>
            <consortium name="EnsemblPlants"/>
        </authorList>
    </citation>
    <scope>IDENTIFICATION</scope>
</reference>
<name>A0ACD5W5S9_AVESA</name>
<proteinExistence type="predicted"/>
<organism evidence="1 2">
    <name type="scientific">Avena sativa</name>
    <name type="common">Oat</name>
    <dbReference type="NCBI Taxonomy" id="4498"/>
    <lineage>
        <taxon>Eukaryota</taxon>
        <taxon>Viridiplantae</taxon>
        <taxon>Streptophyta</taxon>
        <taxon>Embryophyta</taxon>
        <taxon>Tracheophyta</taxon>
        <taxon>Spermatophyta</taxon>
        <taxon>Magnoliopsida</taxon>
        <taxon>Liliopsida</taxon>
        <taxon>Poales</taxon>
        <taxon>Poaceae</taxon>
        <taxon>BOP clade</taxon>
        <taxon>Pooideae</taxon>
        <taxon>Poodae</taxon>
        <taxon>Poeae</taxon>
        <taxon>Poeae Chloroplast Group 1 (Aveneae type)</taxon>
        <taxon>Aveninae</taxon>
        <taxon>Avena</taxon>
    </lineage>
</organism>
<protein>
    <submittedName>
        <fullName evidence="1">Uncharacterized protein</fullName>
    </submittedName>
</protein>
<sequence length="414" mass="44119">MKAGASTTRRGPQFTRLKATGGVTAAARPLLRRRTAHTRPPMPPPPETENDPLPPPRPRPKPKPPKPKPPKPKPASVRDQTHAVAVPLPPDPFACAAHCSEACHYHGLCVPPPPSRTATLHLRSSRLPTPLIALSASVLAVSVLLLLVLLVCHVVRWRRRRQEAPLNHQNHQHAVDEEGGAVALVPAPAEDDSDDGVHHVWYIKTVGLDERAIAAITALVYDADKCRAAGLGADGGCAVCLAEFRDGETLRLLPRCAHAFHRGCIDTWLRAHVNCPLCRAPVKVASSSCNATALGGEPAAANLGMAAVEEAGRDDDAHPSTTEERALRRATSMVALPRRAWPDVDPQRALASNSARQGELGLAKIGRVLKLSEALEMAGVGARRSASFSAPSSLRLPGRPAGTNADDITRRPSD</sequence>
<reference evidence="1" key="1">
    <citation type="submission" date="2021-05" db="EMBL/GenBank/DDBJ databases">
        <authorList>
            <person name="Scholz U."/>
            <person name="Mascher M."/>
            <person name="Fiebig A."/>
        </authorList>
    </citation>
    <scope>NUCLEOTIDE SEQUENCE [LARGE SCALE GENOMIC DNA]</scope>
</reference>
<evidence type="ECO:0000313" key="2">
    <source>
        <dbReference type="Proteomes" id="UP001732700"/>
    </source>
</evidence>
<evidence type="ECO:0000313" key="1">
    <source>
        <dbReference type="EnsemblPlants" id="AVESA.00010b.r2.4AG0574520.1.CDS.1"/>
    </source>
</evidence>
<accession>A0ACD5W5S9</accession>